<gene>
    <name evidence="1" type="ORF">AVESOBMORE_173</name>
</gene>
<evidence type="ECO:0000313" key="1">
    <source>
        <dbReference type="EMBL" id="ALA13338.1"/>
    </source>
</evidence>
<evidence type="ECO:0000313" key="2">
    <source>
        <dbReference type="Proteomes" id="UP000204647"/>
    </source>
</evidence>
<name>A0A0K2D0T7_9CAUD</name>
<dbReference type="KEGG" id="vg:26632937"/>
<dbReference type="OrthoDB" id="10339at10239"/>
<accession>A0A0K2D0T7</accession>
<dbReference type="Proteomes" id="UP000204647">
    <property type="component" value="Segment"/>
</dbReference>
<dbReference type="EMBL" id="KT307976">
    <property type="protein sequence ID" value="ALA13338.1"/>
    <property type="molecule type" value="Genomic_DNA"/>
</dbReference>
<protein>
    <submittedName>
        <fullName evidence="1">Exopolyphosphatase</fullName>
    </submittedName>
</protein>
<proteinExistence type="predicted"/>
<organism evidence="1 2">
    <name type="scientific">Bacillus phage AvesoBmore</name>
    <dbReference type="NCBI Taxonomy" id="1698451"/>
    <lineage>
        <taxon>Viruses</taxon>
        <taxon>Duplodnaviria</taxon>
        <taxon>Heunggongvirae</taxon>
        <taxon>Uroviricota</taxon>
        <taxon>Caudoviricetes</taxon>
        <taxon>Herelleviridae</taxon>
        <taxon>Bastillevirinae</taxon>
        <taxon>Bequatrovirus</taxon>
        <taxon>Bequatrovirus avesobmore</taxon>
    </lineage>
</organism>
<dbReference type="GeneID" id="26632937"/>
<sequence length="322" mass="36170">MMKKGGVCLEKEILKVFVPPSFEGVTGVAVLEELFLNSNIDVEVEYTKSLDFRDVSRFRGYNNIIVLGISYMGGNLPVEFTIELNNPFTNFIHVATYGEELPGEHIISRVIEDKDPILDVYEILQTSNMFPYIAYEGDWESGKAKQLAIVANKYRTWTWYDDKVTKYLLAMYNAMGKYMPTALEGKTIQQAVTENKCVIAGQLMAMSEYIKDKIEQTKTADVVINDVPCKLKVVFADRYINEIANRLLEVGYQEEPTVVCVGRATKGTDMFSVRTKGVDAREFIKGVSGKATGKENVGSLFVQINYAELMKNSMVTLLSGDI</sequence>
<keyword evidence="2" id="KW-1185">Reference proteome</keyword>
<dbReference type="RefSeq" id="YP_009206528.1">
    <property type="nucleotide sequence ID" value="NC_028887.1"/>
</dbReference>
<reference evidence="1 2" key="1">
    <citation type="journal article" date="2015" name="Genome Announc.">
        <title>Genome Sequences of Two Bacillus cereus Group Bacteriophages, Eyuki and AvesoBmore.</title>
        <authorList>
            <person name="Erill I."/>
            <person name="Caruso S.M."/>
        </authorList>
    </citation>
    <scope>NUCLEOTIDE SEQUENCE [LARGE SCALE GENOMIC DNA]</scope>
</reference>